<keyword evidence="2 4" id="KW-0863">Zinc-finger</keyword>
<evidence type="ECO:0000256" key="4">
    <source>
        <dbReference type="PROSITE-ProRule" id="PRU00134"/>
    </source>
</evidence>
<dbReference type="EMBL" id="JASBNA010000005">
    <property type="protein sequence ID" value="KAK7691964.1"/>
    <property type="molecule type" value="Genomic_DNA"/>
</dbReference>
<dbReference type="Proteomes" id="UP001385951">
    <property type="component" value="Unassembled WGS sequence"/>
</dbReference>
<dbReference type="AlphaFoldDB" id="A0AAW0GJL0"/>
<evidence type="ECO:0000259" key="5">
    <source>
        <dbReference type="PROSITE" id="PS50865"/>
    </source>
</evidence>
<name>A0AAW0GJL0_9APHY</name>
<dbReference type="InterPro" id="IPR002893">
    <property type="entry name" value="Znf_MYND"/>
</dbReference>
<evidence type="ECO:0000313" key="7">
    <source>
        <dbReference type="Proteomes" id="UP001385951"/>
    </source>
</evidence>
<dbReference type="GO" id="GO:0008270">
    <property type="term" value="F:zinc ion binding"/>
    <property type="evidence" value="ECO:0007669"/>
    <property type="project" value="UniProtKB-KW"/>
</dbReference>
<sequence>MVQIASDPAAKGPLLKILIHDDQAQYLLRVLLHEIRQKDALDNKLDHITYILGRAAMEFPDYIPQMLKSSQYNFDSTPPIIDILLAAQRQICHGKMSTLPLSTGILQNTLLMTSLVVSKFGVIWGKQRKGVGLIRKLDLLPLLSIVMVGVEHPQDMLIMSTEQCTPILTKFIELYNSPLTPQDITQEIRETMSNVFPAAFEAMKSRPSLRESKVGKLWVVLARDTKVYTKHYPRNVQSEKSEYLPGHNAYFKACGWRACLCSHKRPTHHMRVCTGCWMSHYCDKRCQENDWTHGEHSKRCGRTHA</sequence>
<evidence type="ECO:0000313" key="6">
    <source>
        <dbReference type="EMBL" id="KAK7691964.1"/>
    </source>
</evidence>
<accession>A0AAW0GJL0</accession>
<evidence type="ECO:0000256" key="3">
    <source>
        <dbReference type="ARBA" id="ARBA00022833"/>
    </source>
</evidence>
<evidence type="ECO:0000256" key="1">
    <source>
        <dbReference type="ARBA" id="ARBA00022723"/>
    </source>
</evidence>
<keyword evidence="3" id="KW-0862">Zinc</keyword>
<gene>
    <name evidence="6" type="ORF">QCA50_005369</name>
</gene>
<proteinExistence type="predicted"/>
<reference evidence="6 7" key="1">
    <citation type="submission" date="2022-09" db="EMBL/GenBank/DDBJ databases">
        <authorList>
            <person name="Palmer J.M."/>
        </authorList>
    </citation>
    <scope>NUCLEOTIDE SEQUENCE [LARGE SCALE GENOMIC DNA]</scope>
    <source>
        <strain evidence="6 7">DSM 7382</strain>
    </source>
</reference>
<dbReference type="SUPFAM" id="SSF144232">
    <property type="entry name" value="HIT/MYND zinc finger-like"/>
    <property type="match status" value="1"/>
</dbReference>
<keyword evidence="1" id="KW-0479">Metal-binding</keyword>
<protein>
    <recommendedName>
        <fullName evidence="5">MYND-type domain-containing protein</fullName>
    </recommendedName>
</protein>
<dbReference type="PROSITE" id="PS50865">
    <property type="entry name" value="ZF_MYND_2"/>
    <property type="match status" value="1"/>
</dbReference>
<keyword evidence="7" id="KW-1185">Reference proteome</keyword>
<evidence type="ECO:0000256" key="2">
    <source>
        <dbReference type="ARBA" id="ARBA00022771"/>
    </source>
</evidence>
<feature type="domain" description="MYND-type" evidence="5">
    <location>
        <begin position="259"/>
        <end position="300"/>
    </location>
</feature>
<organism evidence="6 7">
    <name type="scientific">Cerrena zonata</name>
    <dbReference type="NCBI Taxonomy" id="2478898"/>
    <lineage>
        <taxon>Eukaryota</taxon>
        <taxon>Fungi</taxon>
        <taxon>Dikarya</taxon>
        <taxon>Basidiomycota</taxon>
        <taxon>Agaricomycotina</taxon>
        <taxon>Agaricomycetes</taxon>
        <taxon>Polyporales</taxon>
        <taxon>Cerrenaceae</taxon>
        <taxon>Cerrena</taxon>
    </lineage>
</organism>
<comment type="caution">
    <text evidence="6">The sequence shown here is derived from an EMBL/GenBank/DDBJ whole genome shotgun (WGS) entry which is preliminary data.</text>
</comment>